<organism evidence="2 3">
    <name type="scientific">Rhizobium halophytocola</name>
    <dbReference type="NCBI Taxonomy" id="735519"/>
    <lineage>
        <taxon>Bacteria</taxon>
        <taxon>Pseudomonadati</taxon>
        <taxon>Pseudomonadota</taxon>
        <taxon>Alphaproteobacteria</taxon>
        <taxon>Hyphomicrobiales</taxon>
        <taxon>Rhizobiaceae</taxon>
        <taxon>Rhizobium/Agrobacterium group</taxon>
        <taxon>Rhizobium</taxon>
    </lineage>
</organism>
<comment type="caution">
    <text evidence="2">The sequence shown here is derived from an EMBL/GenBank/DDBJ whole genome shotgun (WGS) entry which is preliminary data.</text>
</comment>
<dbReference type="EMBL" id="JAGGJU010000003">
    <property type="protein sequence ID" value="MBP1849683.1"/>
    <property type="molecule type" value="Genomic_DNA"/>
</dbReference>
<keyword evidence="3" id="KW-1185">Reference proteome</keyword>
<feature type="region of interest" description="Disordered" evidence="1">
    <location>
        <begin position="168"/>
        <end position="210"/>
    </location>
</feature>
<dbReference type="InterPro" id="IPR006448">
    <property type="entry name" value="Phage_term_ssu_P27"/>
</dbReference>
<proteinExistence type="predicted"/>
<protein>
    <submittedName>
        <fullName evidence="2">Phage terminase small subunit</fullName>
    </submittedName>
</protein>
<gene>
    <name evidence="2" type="ORF">J2Z17_001104</name>
</gene>
<evidence type="ECO:0000256" key="1">
    <source>
        <dbReference type="SAM" id="MobiDB-lite"/>
    </source>
</evidence>
<dbReference type="RefSeq" id="WP_209943006.1">
    <property type="nucleotide sequence ID" value="NZ_JAGGJU010000003.1"/>
</dbReference>
<accession>A0ABS4DVF1</accession>
<sequence length="210" mass="22859">MGRRKDDPLLQAAKGFPGRRKGKVEKEIEAAAQAAEAMPATSDNPYPLPAEFKRAPAYWSRAIQIWGETSEVLKSAGRRRPGYRNALTRYCIWTQLYLASAEQVRKQVPNGGTTVKVKLGHGEYVYRTHPSIDFMAKAETALRLLDAEFGFTPMRDADLVKTESFNAGQGRLPLGGSATGQKPEQPTAAGSDPMDLMNSADSPPPGALPN</sequence>
<name>A0ABS4DVF1_9HYPH</name>
<feature type="region of interest" description="Disordered" evidence="1">
    <location>
        <begin position="1"/>
        <end position="24"/>
    </location>
</feature>
<evidence type="ECO:0000313" key="2">
    <source>
        <dbReference type="EMBL" id="MBP1849683.1"/>
    </source>
</evidence>
<dbReference type="Pfam" id="PF05119">
    <property type="entry name" value="Terminase_4"/>
    <property type="match status" value="1"/>
</dbReference>
<reference evidence="2 3" key="1">
    <citation type="submission" date="2021-03" db="EMBL/GenBank/DDBJ databases">
        <title>Genomic Encyclopedia of Type Strains, Phase IV (KMG-IV): sequencing the most valuable type-strain genomes for metagenomic binning, comparative biology and taxonomic classification.</title>
        <authorList>
            <person name="Goeker M."/>
        </authorList>
    </citation>
    <scope>NUCLEOTIDE SEQUENCE [LARGE SCALE GENOMIC DNA]</scope>
    <source>
        <strain evidence="2 3">DSM 21600</strain>
    </source>
</reference>
<evidence type="ECO:0000313" key="3">
    <source>
        <dbReference type="Proteomes" id="UP000759443"/>
    </source>
</evidence>
<dbReference type="Proteomes" id="UP000759443">
    <property type="component" value="Unassembled WGS sequence"/>
</dbReference>